<dbReference type="AlphaFoldDB" id="A0A8G1UBZ0"/>
<accession>A0A8G1UBZ0</accession>
<evidence type="ECO:0000256" key="1">
    <source>
        <dbReference type="SAM" id="MobiDB-lite"/>
    </source>
</evidence>
<dbReference type="Proteomes" id="UP000267408">
    <property type="component" value="Unassembled WGS sequence"/>
</dbReference>
<feature type="compositionally biased region" description="Pro residues" evidence="1">
    <location>
        <begin position="352"/>
        <end position="365"/>
    </location>
</feature>
<gene>
    <name evidence="2" type="ORF">EDD39_6075</name>
</gene>
<feature type="region of interest" description="Disordered" evidence="1">
    <location>
        <begin position="1"/>
        <end position="21"/>
    </location>
</feature>
<name>A0A8G1UBZ0_9ACTN</name>
<feature type="region of interest" description="Disordered" evidence="1">
    <location>
        <begin position="341"/>
        <end position="378"/>
    </location>
</feature>
<proteinExistence type="predicted"/>
<sequence>MTTDEPAWFTTPAHTARHYPEGTVPAQPVLPDGVEPARIGTVLPDGVEPARIGTVLPDGVEPARIGTVLPDGTFPAYTARSSAEGVPAEFGERTFPAYQERVPATEGIPAEFGERTFPAYRAGVPASEGAPLRATDGTIPAYQAGVPASEGVPLTATDGTIPAYRAGVPATEGVPLRAADGTVPAEQVGRAASEGVPTDRAGTVPGVAKETGTVPAGTTMTPRQPAGAAARTTGGAGNTGAGFRVDPAQYLAAVSPLLAASEQVAALSSALSGYLPSLESQNPWGNDDSGKKFAEGEKGYLSYSHDTLAVLKELSGDLKNIADGLKAMGQSYQDADSAITADLGGQDQGTAPLPPAPSAPRPPVHVPMTPHLTQSGRH</sequence>
<comment type="caution">
    <text evidence="2">The sequence shown here is derived from an EMBL/GenBank/DDBJ whole genome shotgun (WGS) entry which is preliminary data.</text>
</comment>
<feature type="region of interest" description="Disordered" evidence="1">
    <location>
        <begin position="189"/>
        <end position="235"/>
    </location>
</feature>
<evidence type="ECO:0000313" key="2">
    <source>
        <dbReference type="EMBL" id="ROR37917.1"/>
    </source>
</evidence>
<dbReference type="RefSeq" id="WP_123562156.1">
    <property type="nucleotide sequence ID" value="NZ_RJVJ01000002.1"/>
</dbReference>
<protein>
    <recommendedName>
        <fullName evidence="4">Type VII secretion system (Wss) protein ESAT-6</fullName>
    </recommendedName>
</protein>
<reference evidence="2 3" key="1">
    <citation type="submission" date="2018-11" db="EMBL/GenBank/DDBJ databases">
        <title>Sequencing the genomes of 1000 actinobacteria strains.</title>
        <authorList>
            <person name="Klenk H.-P."/>
        </authorList>
    </citation>
    <scope>NUCLEOTIDE SEQUENCE [LARGE SCALE GENOMIC DNA]</scope>
    <source>
        <strain evidence="2 3">DSM 44780</strain>
    </source>
</reference>
<dbReference type="EMBL" id="RJVJ01000002">
    <property type="protein sequence ID" value="ROR37917.1"/>
    <property type="molecule type" value="Genomic_DNA"/>
</dbReference>
<organism evidence="2 3">
    <name type="scientific">Kitasatospora cineracea</name>
    <dbReference type="NCBI Taxonomy" id="88074"/>
    <lineage>
        <taxon>Bacteria</taxon>
        <taxon>Bacillati</taxon>
        <taxon>Actinomycetota</taxon>
        <taxon>Actinomycetes</taxon>
        <taxon>Kitasatosporales</taxon>
        <taxon>Streptomycetaceae</taxon>
        <taxon>Kitasatospora</taxon>
    </lineage>
</organism>
<evidence type="ECO:0008006" key="4">
    <source>
        <dbReference type="Google" id="ProtNLM"/>
    </source>
</evidence>
<evidence type="ECO:0000313" key="3">
    <source>
        <dbReference type="Proteomes" id="UP000267408"/>
    </source>
</evidence>
<dbReference type="OrthoDB" id="4560721at2"/>